<dbReference type="Proteomes" id="UP000324176">
    <property type="component" value="Unassembled WGS sequence"/>
</dbReference>
<dbReference type="AlphaFoldDB" id="A0A5D3Y6G2"/>
<gene>
    <name evidence="1" type="ORF">BCL69_11182</name>
</gene>
<dbReference type="EMBL" id="VNHT01000118">
    <property type="protein sequence ID" value="TYP70939.1"/>
    <property type="molecule type" value="Genomic_DNA"/>
</dbReference>
<protein>
    <submittedName>
        <fullName evidence="1">Uncharacterized protein</fullName>
    </submittedName>
</protein>
<comment type="caution">
    <text evidence="1">The sequence shown here is derived from an EMBL/GenBank/DDBJ whole genome shotgun (WGS) entry which is preliminary data.</text>
</comment>
<proteinExistence type="predicted"/>
<evidence type="ECO:0000313" key="2">
    <source>
        <dbReference type="Proteomes" id="UP000324176"/>
    </source>
</evidence>
<accession>A0A5D3Y6G2</accession>
<sequence>MCHVTCRFFYSLSLLKSCVTFTEVWVEKQKTACLMNWLPVNDDPIFDFLRRSRMIIWANQQPTDMRDARKMYVMCKKESKSGGHSGAFFSATK</sequence>
<evidence type="ECO:0000313" key="1">
    <source>
        <dbReference type="EMBL" id="TYP70939.1"/>
    </source>
</evidence>
<organism evidence="1 2">
    <name type="scientific">Nitrosomonas communis</name>
    <dbReference type="NCBI Taxonomy" id="44574"/>
    <lineage>
        <taxon>Bacteria</taxon>
        <taxon>Pseudomonadati</taxon>
        <taxon>Pseudomonadota</taxon>
        <taxon>Betaproteobacteria</taxon>
        <taxon>Nitrosomonadales</taxon>
        <taxon>Nitrosomonadaceae</taxon>
        <taxon>Nitrosomonas</taxon>
    </lineage>
</organism>
<name>A0A5D3Y6G2_9PROT</name>
<reference evidence="1 2" key="1">
    <citation type="submission" date="2019-07" db="EMBL/GenBank/DDBJ databases">
        <title>Active sludge and wastewater microbial communities from Klosterneuburg, Austria.</title>
        <authorList>
            <person name="Wagner M."/>
        </authorList>
    </citation>
    <scope>NUCLEOTIDE SEQUENCE [LARGE SCALE GENOMIC DNA]</scope>
    <source>
        <strain evidence="1 2">Nm2</strain>
    </source>
</reference>